<dbReference type="InterPro" id="IPR006626">
    <property type="entry name" value="PbH1"/>
</dbReference>
<keyword evidence="5" id="KW-1185">Reference proteome</keyword>
<reference evidence="5" key="1">
    <citation type="journal article" date="2016" name="Nat. Commun.">
        <title>The Gonium pectorale genome demonstrates co-option of cell cycle regulation during the evolution of multicellularity.</title>
        <authorList>
            <person name="Hanschen E.R."/>
            <person name="Marriage T.N."/>
            <person name="Ferris P.J."/>
            <person name="Hamaji T."/>
            <person name="Toyoda A."/>
            <person name="Fujiyama A."/>
            <person name="Neme R."/>
            <person name="Noguchi H."/>
            <person name="Minakuchi Y."/>
            <person name="Suzuki M."/>
            <person name="Kawai-Toyooka H."/>
            <person name="Smith D.R."/>
            <person name="Sparks H."/>
            <person name="Anderson J."/>
            <person name="Bakaric R."/>
            <person name="Luria V."/>
            <person name="Karger A."/>
            <person name="Kirschner M.W."/>
            <person name="Durand P.M."/>
            <person name="Michod R.E."/>
            <person name="Nozaki H."/>
            <person name="Olson B.J."/>
        </authorList>
    </citation>
    <scope>NUCLEOTIDE SEQUENCE [LARGE SCALE GENOMIC DNA]</scope>
    <source>
        <strain evidence="5">NIES-2863</strain>
    </source>
</reference>
<dbReference type="PANTHER" id="PTHR22990">
    <property type="entry name" value="F-BOX ONLY PROTEIN"/>
    <property type="match status" value="1"/>
</dbReference>
<feature type="compositionally biased region" description="Polar residues" evidence="2">
    <location>
        <begin position="28"/>
        <end position="38"/>
    </location>
</feature>
<feature type="compositionally biased region" description="Gly residues" evidence="2">
    <location>
        <begin position="91"/>
        <end position="104"/>
    </location>
</feature>
<dbReference type="GO" id="GO:0006511">
    <property type="term" value="P:ubiquitin-dependent protein catabolic process"/>
    <property type="evidence" value="ECO:0007669"/>
    <property type="project" value="TreeGrafter"/>
</dbReference>
<dbReference type="SUPFAM" id="SSF51126">
    <property type="entry name" value="Pectin lyase-like"/>
    <property type="match status" value="2"/>
</dbReference>
<name>A0A150GTL8_GONPE</name>
<feature type="region of interest" description="Disordered" evidence="2">
    <location>
        <begin position="1"/>
        <end position="104"/>
    </location>
</feature>
<keyword evidence="1" id="KW-0677">Repeat</keyword>
<feature type="region of interest" description="Disordered" evidence="2">
    <location>
        <begin position="222"/>
        <end position="243"/>
    </location>
</feature>
<evidence type="ECO:0000313" key="5">
    <source>
        <dbReference type="Proteomes" id="UP000075714"/>
    </source>
</evidence>
<evidence type="ECO:0000313" key="4">
    <source>
        <dbReference type="EMBL" id="KXZ53124.1"/>
    </source>
</evidence>
<feature type="compositionally biased region" description="Gly residues" evidence="2">
    <location>
        <begin position="492"/>
        <end position="501"/>
    </location>
</feature>
<dbReference type="AlphaFoldDB" id="A0A150GTL8"/>
<evidence type="ECO:0000256" key="1">
    <source>
        <dbReference type="ARBA" id="ARBA00022737"/>
    </source>
</evidence>
<organism evidence="4 5">
    <name type="scientific">Gonium pectorale</name>
    <name type="common">Green alga</name>
    <dbReference type="NCBI Taxonomy" id="33097"/>
    <lineage>
        <taxon>Eukaryota</taxon>
        <taxon>Viridiplantae</taxon>
        <taxon>Chlorophyta</taxon>
        <taxon>core chlorophytes</taxon>
        <taxon>Chlorophyceae</taxon>
        <taxon>CS clade</taxon>
        <taxon>Chlamydomonadales</taxon>
        <taxon>Volvocaceae</taxon>
        <taxon>Gonium</taxon>
    </lineage>
</organism>
<dbReference type="Pfam" id="PF13229">
    <property type="entry name" value="Beta_helix"/>
    <property type="match status" value="2"/>
</dbReference>
<feature type="region of interest" description="Disordered" evidence="2">
    <location>
        <begin position="445"/>
        <end position="506"/>
    </location>
</feature>
<dbReference type="Gene3D" id="2.160.20.10">
    <property type="entry name" value="Single-stranded right-handed beta-helix, Pectin lyase-like"/>
    <property type="match status" value="2"/>
</dbReference>
<feature type="compositionally biased region" description="Gly residues" evidence="2">
    <location>
        <begin position="449"/>
        <end position="462"/>
    </location>
</feature>
<evidence type="ECO:0000256" key="2">
    <source>
        <dbReference type="SAM" id="MobiDB-lite"/>
    </source>
</evidence>
<protein>
    <recommendedName>
        <fullName evidence="3">Right handed beta helix domain-containing protein</fullName>
    </recommendedName>
</protein>
<feature type="domain" description="Right handed beta helix" evidence="3">
    <location>
        <begin position="674"/>
        <end position="819"/>
    </location>
</feature>
<dbReference type="InterPro" id="IPR012334">
    <property type="entry name" value="Pectin_lyas_fold"/>
</dbReference>
<sequence>MPIPMTSISRHSRAQLMAASGGPPLAASLSSPFQTPTSARGGPLRSSTSFSRPESARPERARSSPTLAGRAARPRSARAAEGSEPASASTSGGGAAASAATGGGNGNLSSGGGSVLMHFMRASAGAVVASNLTTASSAPLLFRSMAAARTAQSPARHSSSATPPLEAAAAALAGRGPGPLSAGPMRRAPGADASAAAAVAESATPGSLRELLLQRVAAARSRPASAGGNLTSRAPAGSSSTTAAGSGAAAAAAARGARPPAFVAGFDPGPERRRGPAALLDLQGLGPDETDIGYLVDASDLLLAGGPASPVVSVAPDGPPPGPYANAGPDKDDEDEAASGPPSPAMQLIHVPLPQHVLLSGSLQDLYERIGRSGDRPLHFSLGAVTFSGDLDPALNDMIRIQNRIVILHNCTLVLRPGQKFWVGDMGHLILADVNIYCSTTSPNQPAAAGGGTAGQGSGSGGAKPSVTFVSPPTSPPLSASPRRPVTASRFGAGGGAGSSGGAPAASAAAITSPVPLLHVAAGGRMLLRGCRVKILAPGQPIPTAANGSPGAAPPGAAGHQARSPRSPRTAVRGHAPPSSTFHSSSSTAGGSAALGSVVCVSAEAGAIVEAVGCRLGRMLASGADTSLTLRRCRVKPGKACAADAPLLHAADGASLCVSSTLIRSGPAVGISTAGPADTRVDITQSAVTQCGSHGCLIMSGADLAATFCRVADNGAGGLAVRGAGAAAELADCELTGNRASNVWVSNGGTVRLTACSALGSGEGCGLNVEGKDSRATAEGCAFDGNGASGVRVRSNAELDLRDSSASGNALHGVDVEGTWDAADNAERVAQAVLINDIPPPPPLPDIFVIVAGGQLAKNGRHGCRVTSGGGLRVTGSEISQNGEDGAYSDGPGCELLLDGCRIVRNTDNGVFICSGAAVWLDACRLGGNLLGHMAVGGRGSRGRLTRCTFEYSPVTALRVQMGAKVALRECEMESAPAAALPGTARPQSRSFYNVDELRRRSSSTSGSGGDILDCQAWEVGSIRSKYVKLMGQGSLLSVDGRAIFSTVGDDGQPLGS</sequence>
<feature type="compositionally biased region" description="Low complexity" evidence="2">
    <location>
        <begin position="463"/>
        <end position="485"/>
    </location>
</feature>
<dbReference type="PANTHER" id="PTHR22990:SF15">
    <property type="entry name" value="F-BOX ONLY PROTEIN 10"/>
    <property type="match status" value="1"/>
</dbReference>
<proteinExistence type="predicted"/>
<evidence type="ECO:0000259" key="3">
    <source>
        <dbReference type="Pfam" id="PF13229"/>
    </source>
</evidence>
<gene>
    <name evidence="4" type="ORF">GPECTOR_7g1015</name>
</gene>
<dbReference type="Proteomes" id="UP000075714">
    <property type="component" value="Unassembled WGS sequence"/>
</dbReference>
<dbReference type="SMART" id="SM00710">
    <property type="entry name" value="PbH1"/>
    <property type="match status" value="6"/>
</dbReference>
<feature type="domain" description="Right handed beta helix" evidence="3">
    <location>
        <begin position="857"/>
        <end position="976"/>
    </location>
</feature>
<feature type="compositionally biased region" description="Low complexity" evidence="2">
    <location>
        <begin position="77"/>
        <end position="90"/>
    </location>
</feature>
<dbReference type="InterPro" id="IPR051550">
    <property type="entry name" value="SCF-Subunits/Alg-Epimerases"/>
</dbReference>
<feature type="region of interest" description="Disordered" evidence="2">
    <location>
        <begin position="312"/>
        <end position="344"/>
    </location>
</feature>
<feature type="compositionally biased region" description="Low complexity" evidence="2">
    <location>
        <begin position="579"/>
        <end position="588"/>
    </location>
</feature>
<dbReference type="InterPro" id="IPR011050">
    <property type="entry name" value="Pectin_lyase_fold/virulence"/>
</dbReference>
<dbReference type="InterPro" id="IPR039448">
    <property type="entry name" value="Beta_helix"/>
</dbReference>
<accession>A0A150GTL8</accession>
<dbReference type="OrthoDB" id="545536at2759"/>
<feature type="compositionally biased region" description="Low complexity" evidence="2">
    <location>
        <begin position="543"/>
        <end position="559"/>
    </location>
</feature>
<feature type="region of interest" description="Disordered" evidence="2">
    <location>
        <begin position="542"/>
        <end position="588"/>
    </location>
</feature>
<comment type="caution">
    <text evidence="4">The sequence shown here is derived from an EMBL/GenBank/DDBJ whole genome shotgun (WGS) entry which is preliminary data.</text>
</comment>
<dbReference type="EMBL" id="LSYV01000008">
    <property type="protein sequence ID" value="KXZ53124.1"/>
    <property type="molecule type" value="Genomic_DNA"/>
</dbReference>